<dbReference type="Gene3D" id="3.50.30.30">
    <property type="match status" value="1"/>
</dbReference>
<comment type="similarity">
    <text evidence="1 6">Belongs to the peptidase S8 family.</text>
</comment>
<feature type="region of interest" description="Disordered" evidence="7">
    <location>
        <begin position="92"/>
        <end position="129"/>
    </location>
</feature>
<dbReference type="InterPro" id="IPR023828">
    <property type="entry name" value="Peptidase_S8_Ser-AS"/>
</dbReference>
<evidence type="ECO:0000313" key="10">
    <source>
        <dbReference type="EMBL" id="KXZ46203.1"/>
    </source>
</evidence>
<dbReference type="PROSITE" id="PS51892">
    <property type="entry name" value="SUBTILASE"/>
    <property type="match status" value="1"/>
</dbReference>
<sequence length="983" mass="101533">MGRGGDAWATIAGPAQRRRRLSGGGGPSRDKLLAALAARGVSVLSYIPDASLLIVGRPEDVEEVVKETGAEMEEYGPEHCIAPEWDQVLGTAGASAAAGTSASNTSAANLQRQRRRLSHSADTGAAAPAGSGPLLARMAVFDPRVVPGGAGLEAARRRMRRQLGEGEVQEDAPLPPLYEVSVDLLPGLQRAALAAAEKEWPEALAKGANAAAKGRGRSIGECLPLVVAPASEGAGDGTCSDCWLRVYVCEQHLASAVSWLASQPVVKWVAPALRITRRNAAESILLQTGDLTLAQYSDPVGPASEEASRRPYRAAGLDGSGEVVGIGDTGIDLDSCYFADPRVNATSYRTLFTGYPPRYRPTDHRKIAQYYVVPGAVLGDDPVAEQSGGHGTHTSGSLAGAVLSGFDPYGPYNTDVATGGAPRARLSMVDINIPPSIYSRYSYMAPPQPVDTGYLSLHKAVGAAIVSDSWGSDQNLYDDMARAYDRFLWNNPDMISFIAAGNNGTDALTPGGSIGTPATAKNVVAVGNGLALPEAARLGYTVLVVRGFQLGAQREEWRVVMYPLENPFKPSLSAYLSGSGQVRLVLAKPADACSPLVNEPGALSGAVVLVRRGTCTFVSKAEAAFAAGGRAVVFMNNVQLMMLGPPEASRQYPNPVSVISQGLGDWFVGNISAGLSLTVASELVGLGVGSVHPSSSYGPMADGRIKPDIVAPGTDVVSAGANGAITANTCVSRQATLTGTSMATPQAAGHAALIRQYLRTGYYPTGSRDSPDSAPFAPSGMLIKALIIAGAQAMTSALSLGVTLGRGPDGFQGWGRLSLSGALPLPGWTDPRVSLQLADRGELAETGQEVSMTGISATGTGPVKVVLTWYDYPADVNAATQLVNDLDLTVTVAPQGGGLPYMLLGNNAEGAAFPGPDRTNVVERVVLSAPPAGAAITIAAAAAYAALPQAAFAQAALPQAAFTQAAITETTISQPAAAHATYS</sequence>
<keyword evidence="4 6" id="KW-0720">Serine protease</keyword>
<dbReference type="InterPro" id="IPR036852">
    <property type="entry name" value="Peptidase_S8/S53_dom_sf"/>
</dbReference>
<dbReference type="InterPro" id="IPR046450">
    <property type="entry name" value="PA_dom_sf"/>
</dbReference>
<dbReference type="PRINTS" id="PR00723">
    <property type="entry name" value="SUBTILISIN"/>
</dbReference>
<feature type="domain" description="PA" evidence="9">
    <location>
        <begin position="583"/>
        <end position="658"/>
    </location>
</feature>
<keyword evidence="11" id="KW-1185">Reference proteome</keyword>
<dbReference type="InterPro" id="IPR034058">
    <property type="entry name" value="TagA/B/C/D_pept_dom"/>
</dbReference>
<feature type="active site" description="Charge relay system" evidence="5 6">
    <location>
        <position position="390"/>
    </location>
</feature>
<gene>
    <name evidence="10" type="ORF">GPECTOR_46g272</name>
</gene>
<dbReference type="GO" id="GO:0006508">
    <property type="term" value="P:proteolysis"/>
    <property type="evidence" value="ECO:0007669"/>
    <property type="project" value="UniProtKB-KW"/>
</dbReference>
<dbReference type="InterPro" id="IPR008979">
    <property type="entry name" value="Galactose-bd-like_sf"/>
</dbReference>
<proteinExistence type="inferred from homology"/>
<dbReference type="Pfam" id="PF00082">
    <property type="entry name" value="Peptidase_S8"/>
    <property type="match status" value="1"/>
</dbReference>
<evidence type="ECO:0000256" key="6">
    <source>
        <dbReference type="PROSITE-ProRule" id="PRU01240"/>
    </source>
</evidence>
<evidence type="ECO:0000256" key="7">
    <source>
        <dbReference type="SAM" id="MobiDB-lite"/>
    </source>
</evidence>
<accession>A0A150G8V9</accession>
<feature type="active site" description="Charge relay system" evidence="5 6">
    <location>
        <position position="741"/>
    </location>
</feature>
<dbReference type="SUPFAM" id="SSF52025">
    <property type="entry name" value="PA domain"/>
    <property type="match status" value="1"/>
</dbReference>
<evidence type="ECO:0000256" key="2">
    <source>
        <dbReference type="ARBA" id="ARBA00022670"/>
    </source>
</evidence>
<keyword evidence="3 6" id="KW-0378">Hydrolase</keyword>
<keyword evidence="2 6" id="KW-0645">Protease</keyword>
<evidence type="ECO:0000313" key="11">
    <source>
        <dbReference type="Proteomes" id="UP000075714"/>
    </source>
</evidence>
<dbReference type="Pfam" id="PF02225">
    <property type="entry name" value="PA"/>
    <property type="match status" value="1"/>
</dbReference>
<dbReference type="InterPro" id="IPR000209">
    <property type="entry name" value="Peptidase_S8/S53_dom"/>
</dbReference>
<dbReference type="SUPFAM" id="SSF49785">
    <property type="entry name" value="Galactose-binding domain-like"/>
    <property type="match status" value="1"/>
</dbReference>
<dbReference type="GO" id="GO:0004252">
    <property type="term" value="F:serine-type endopeptidase activity"/>
    <property type="evidence" value="ECO:0007669"/>
    <property type="project" value="UniProtKB-UniRule"/>
</dbReference>
<reference evidence="11" key="1">
    <citation type="journal article" date="2016" name="Nat. Commun.">
        <title>The Gonium pectorale genome demonstrates co-option of cell cycle regulation during the evolution of multicellularity.</title>
        <authorList>
            <person name="Hanschen E.R."/>
            <person name="Marriage T.N."/>
            <person name="Ferris P.J."/>
            <person name="Hamaji T."/>
            <person name="Toyoda A."/>
            <person name="Fujiyama A."/>
            <person name="Neme R."/>
            <person name="Noguchi H."/>
            <person name="Minakuchi Y."/>
            <person name="Suzuki M."/>
            <person name="Kawai-Toyooka H."/>
            <person name="Smith D.R."/>
            <person name="Sparks H."/>
            <person name="Anderson J."/>
            <person name="Bakaric R."/>
            <person name="Luria V."/>
            <person name="Karger A."/>
            <person name="Kirschner M.W."/>
            <person name="Durand P.M."/>
            <person name="Michod R.E."/>
            <person name="Nozaki H."/>
            <person name="Olson B.J."/>
        </authorList>
    </citation>
    <scope>NUCLEOTIDE SEQUENCE [LARGE SCALE GENOMIC DNA]</scope>
    <source>
        <strain evidence="11">NIES-2863</strain>
    </source>
</reference>
<protein>
    <recommendedName>
        <fullName evidence="12">Peptidase S8/S53 domain-containing protein</fullName>
    </recommendedName>
</protein>
<dbReference type="CDD" id="cd04842">
    <property type="entry name" value="Peptidases_S8_Kp43_protease"/>
    <property type="match status" value="1"/>
</dbReference>
<dbReference type="InterPro" id="IPR051048">
    <property type="entry name" value="Peptidase_S8/S53_subtilisin"/>
</dbReference>
<dbReference type="PANTHER" id="PTHR43399:SF4">
    <property type="entry name" value="CELL WALL-ASSOCIATED PROTEASE"/>
    <property type="match status" value="1"/>
</dbReference>
<dbReference type="Gene3D" id="2.60.120.380">
    <property type="match status" value="1"/>
</dbReference>
<dbReference type="PROSITE" id="PS00138">
    <property type="entry name" value="SUBTILASE_SER"/>
    <property type="match status" value="1"/>
</dbReference>
<feature type="domain" description="Peptidase S8/S53" evidence="8">
    <location>
        <begin position="319"/>
        <end position="815"/>
    </location>
</feature>
<feature type="compositionally biased region" description="Low complexity" evidence="7">
    <location>
        <begin position="92"/>
        <end position="109"/>
    </location>
</feature>
<evidence type="ECO:0000259" key="9">
    <source>
        <dbReference type="Pfam" id="PF02225"/>
    </source>
</evidence>
<evidence type="ECO:0000256" key="1">
    <source>
        <dbReference type="ARBA" id="ARBA00011073"/>
    </source>
</evidence>
<evidence type="ECO:0000256" key="3">
    <source>
        <dbReference type="ARBA" id="ARBA00022801"/>
    </source>
</evidence>
<evidence type="ECO:0000259" key="8">
    <source>
        <dbReference type="Pfam" id="PF00082"/>
    </source>
</evidence>
<dbReference type="InterPro" id="IPR015500">
    <property type="entry name" value="Peptidase_S8_subtilisin-rel"/>
</dbReference>
<dbReference type="STRING" id="33097.A0A150G8V9"/>
<dbReference type="Gene3D" id="3.40.50.200">
    <property type="entry name" value="Peptidase S8/S53 domain"/>
    <property type="match status" value="2"/>
</dbReference>
<dbReference type="InterPro" id="IPR003137">
    <property type="entry name" value="PA_domain"/>
</dbReference>
<feature type="region of interest" description="Disordered" evidence="7">
    <location>
        <begin position="1"/>
        <end position="26"/>
    </location>
</feature>
<evidence type="ECO:0008006" key="12">
    <source>
        <dbReference type="Google" id="ProtNLM"/>
    </source>
</evidence>
<dbReference type="PANTHER" id="PTHR43399">
    <property type="entry name" value="SUBTILISIN-RELATED"/>
    <property type="match status" value="1"/>
</dbReference>
<feature type="active site" description="Charge relay system" evidence="5 6">
    <location>
        <position position="328"/>
    </location>
</feature>
<name>A0A150G8V9_GONPE</name>
<dbReference type="OrthoDB" id="534383at2759"/>
<dbReference type="SUPFAM" id="SSF52743">
    <property type="entry name" value="Subtilisin-like"/>
    <property type="match status" value="1"/>
</dbReference>
<comment type="caution">
    <text evidence="10">The sequence shown here is derived from an EMBL/GenBank/DDBJ whole genome shotgun (WGS) entry which is preliminary data.</text>
</comment>
<organism evidence="10 11">
    <name type="scientific">Gonium pectorale</name>
    <name type="common">Green alga</name>
    <dbReference type="NCBI Taxonomy" id="33097"/>
    <lineage>
        <taxon>Eukaryota</taxon>
        <taxon>Viridiplantae</taxon>
        <taxon>Chlorophyta</taxon>
        <taxon>core chlorophytes</taxon>
        <taxon>Chlorophyceae</taxon>
        <taxon>CS clade</taxon>
        <taxon>Chlamydomonadales</taxon>
        <taxon>Volvocaceae</taxon>
        <taxon>Gonium</taxon>
    </lineage>
</organism>
<dbReference type="EMBL" id="LSYV01000047">
    <property type="protein sequence ID" value="KXZ46203.1"/>
    <property type="molecule type" value="Genomic_DNA"/>
</dbReference>
<evidence type="ECO:0000256" key="5">
    <source>
        <dbReference type="PIRSR" id="PIRSR615500-1"/>
    </source>
</evidence>
<evidence type="ECO:0000256" key="4">
    <source>
        <dbReference type="ARBA" id="ARBA00022825"/>
    </source>
</evidence>
<dbReference type="Proteomes" id="UP000075714">
    <property type="component" value="Unassembled WGS sequence"/>
</dbReference>
<dbReference type="AlphaFoldDB" id="A0A150G8V9"/>